<dbReference type="RefSeq" id="WP_106298649.1">
    <property type="nucleotide sequence ID" value="NZ_PVTI01000028.1"/>
</dbReference>
<dbReference type="GO" id="GO:0003700">
    <property type="term" value="F:DNA-binding transcription factor activity"/>
    <property type="evidence" value="ECO:0007669"/>
    <property type="project" value="InterPro"/>
</dbReference>
<feature type="region of interest" description="Disordered" evidence="4">
    <location>
        <begin position="110"/>
        <end position="169"/>
    </location>
</feature>
<dbReference type="GO" id="GO:0003677">
    <property type="term" value="F:DNA binding"/>
    <property type="evidence" value="ECO:0007669"/>
    <property type="project" value="UniProtKB-KW"/>
</dbReference>
<comment type="caution">
    <text evidence="6">The sequence shown here is derived from an EMBL/GenBank/DDBJ whole genome shotgun (WGS) entry which is preliminary data.</text>
</comment>
<keyword evidence="3" id="KW-0804">Transcription</keyword>
<dbReference type="InterPro" id="IPR011991">
    <property type="entry name" value="ArsR-like_HTH"/>
</dbReference>
<feature type="compositionally biased region" description="Basic residues" evidence="4">
    <location>
        <begin position="124"/>
        <end position="141"/>
    </location>
</feature>
<dbReference type="PANTHER" id="PTHR43132">
    <property type="entry name" value="ARSENICAL RESISTANCE OPERON REPRESSOR ARSR-RELATED"/>
    <property type="match status" value="1"/>
</dbReference>
<evidence type="ECO:0000256" key="2">
    <source>
        <dbReference type="ARBA" id="ARBA00023125"/>
    </source>
</evidence>
<dbReference type="PANTHER" id="PTHR43132:SF2">
    <property type="entry name" value="ARSENICAL RESISTANCE OPERON REPRESSOR ARSR-RELATED"/>
    <property type="match status" value="1"/>
</dbReference>
<dbReference type="Proteomes" id="UP000237822">
    <property type="component" value="Unassembled WGS sequence"/>
</dbReference>
<dbReference type="Gene3D" id="1.10.10.10">
    <property type="entry name" value="Winged helix-like DNA-binding domain superfamily/Winged helix DNA-binding domain"/>
    <property type="match status" value="1"/>
</dbReference>
<dbReference type="SMART" id="SM00418">
    <property type="entry name" value="HTH_ARSR"/>
    <property type="match status" value="1"/>
</dbReference>
<dbReference type="OrthoDB" id="3401849at2"/>
<feature type="domain" description="HTH arsR-type" evidence="5">
    <location>
        <begin position="17"/>
        <end position="111"/>
    </location>
</feature>
<organism evidence="6 7">
    <name type="scientific">Knoellia remsis</name>
    <dbReference type="NCBI Taxonomy" id="407159"/>
    <lineage>
        <taxon>Bacteria</taxon>
        <taxon>Bacillati</taxon>
        <taxon>Actinomycetota</taxon>
        <taxon>Actinomycetes</taxon>
        <taxon>Micrococcales</taxon>
        <taxon>Intrasporangiaceae</taxon>
        <taxon>Knoellia</taxon>
    </lineage>
</organism>
<protein>
    <submittedName>
        <fullName evidence="6">DNA-binding transcriptional ArsR family regulator</fullName>
    </submittedName>
</protein>
<dbReference type="SUPFAM" id="SSF46785">
    <property type="entry name" value="Winged helix' DNA-binding domain"/>
    <property type="match status" value="1"/>
</dbReference>
<dbReference type="NCBIfam" id="NF033788">
    <property type="entry name" value="HTH_metalloreg"/>
    <property type="match status" value="1"/>
</dbReference>
<dbReference type="InterPro" id="IPR036388">
    <property type="entry name" value="WH-like_DNA-bd_sf"/>
</dbReference>
<gene>
    <name evidence="6" type="ORF">BCF74_1285</name>
</gene>
<dbReference type="InterPro" id="IPR051011">
    <property type="entry name" value="Metal_resp_trans_reg"/>
</dbReference>
<sequence length="169" mass="18479">MAMNQQGRAAEPGTPVDERAAAASAAHLFRALGDPGRIAILRHLQLGEHRVVELTAHLGLAQSTVSTHLTWLRECGLVEVQPVGRSSVYRLSHPELLECLFADADQLLEATGHDDPDHHDKPQPPKRSRTRTTSRAPRRGTAHASNTTRPSRHTTPTDSTTTDTNHRSS</sequence>
<dbReference type="Pfam" id="PF01022">
    <property type="entry name" value="HTH_5"/>
    <property type="match status" value="1"/>
</dbReference>
<dbReference type="InterPro" id="IPR036390">
    <property type="entry name" value="WH_DNA-bd_sf"/>
</dbReference>
<dbReference type="PROSITE" id="PS50987">
    <property type="entry name" value="HTH_ARSR_2"/>
    <property type="match status" value="1"/>
</dbReference>
<feature type="compositionally biased region" description="Low complexity" evidence="4">
    <location>
        <begin position="145"/>
        <end position="163"/>
    </location>
</feature>
<proteinExistence type="predicted"/>
<dbReference type="EMBL" id="PVTI01000028">
    <property type="protein sequence ID" value="PRY53386.1"/>
    <property type="molecule type" value="Genomic_DNA"/>
</dbReference>
<keyword evidence="1" id="KW-0805">Transcription regulation</keyword>
<evidence type="ECO:0000256" key="3">
    <source>
        <dbReference type="ARBA" id="ARBA00023163"/>
    </source>
</evidence>
<dbReference type="CDD" id="cd00090">
    <property type="entry name" value="HTH_ARSR"/>
    <property type="match status" value="1"/>
</dbReference>
<keyword evidence="2 6" id="KW-0238">DNA-binding</keyword>
<accession>A0A2T0U638</accession>
<evidence type="ECO:0000313" key="7">
    <source>
        <dbReference type="Proteomes" id="UP000237822"/>
    </source>
</evidence>
<feature type="compositionally biased region" description="Basic and acidic residues" evidence="4">
    <location>
        <begin position="111"/>
        <end position="123"/>
    </location>
</feature>
<name>A0A2T0U638_9MICO</name>
<reference evidence="6 7" key="1">
    <citation type="submission" date="2018-03" db="EMBL/GenBank/DDBJ databases">
        <title>Genomic Encyclopedia of Archaeal and Bacterial Type Strains, Phase II (KMG-II): from individual species to whole genera.</title>
        <authorList>
            <person name="Goeker M."/>
        </authorList>
    </citation>
    <scope>NUCLEOTIDE SEQUENCE [LARGE SCALE GENOMIC DNA]</scope>
    <source>
        <strain evidence="6 7">ATCC BAA-1496</strain>
    </source>
</reference>
<keyword evidence="7" id="KW-1185">Reference proteome</keyword>
<dbReference type="AlphaFoldDB" id="A0A2T0U638"/>
<dbReference type="InterPro" id="IPR001845">
    <property type="entry name" value="HTH_ArsR_DNA-bd_dom"/>
</dbReference>
<dbReference type="PRINTS" id="PR00778">
    <property type="entry name" value="HTHARSR"/>
</dbReference>
<evidence type="ECO:0000256" key="1">
    <source>
        <dbReference type="ARBA" id="ARBA00023015"/>
    </source>
</evidence>
<evidence type="ECO:0000259" key="5">
    <source>
        <dbReference type="PROSITE" id="PS50987"/>
    </source>
</evidence>
<evidence type="ECO:0000256" key="4">
    <source>
        <dbReference type="SAM" id="MobiDB-lite"/>
    </source>
</evidence>
<evidence type="ECO:0000313" key="6">
    <source>
        <dbReference type="EMBL" id="PRY53386.1"/>
    </source>
</evidence>